<keyword evidence="2" id="KW-1185">Reference proteome</keyword>
<dbReference type="AlphaFoldDB" id="A0A1M7YWM0"/>
<dbReference type="GO" id="GO:0005737">
    <property type="term" value="C:cytoplasm"/>
    <property type="evidence" value="ECO:0007669"/>
    <property type="project" value="TreeGrafter"/>
</dbReference>
<protein>
    <submittedName>
        <fullName evidence="1">Bifunctional RNase H/acid phosphatase</fullName>
    </submittedName>
</protein>
<dbReference type="Proteomes" id="UP000184600">
    <property type="component" value="Unassembled WGS sequence"/>
</dbReference>
<dbReference type="InterPro" id="IPR013078">
    <property type="entry name" value="His_Pase_superF_clade-1"/>
</dbReference>
<dbReference type="OrthoDB" id="9781415at2"/>
<reference evidence="2" key="1">
    <citation type="submission" date="2016-12" db="EMBL/GenBank/DDBJ databases">
        <authorList>
            <person name="Rodrigo-Torres L."/>
            <person name="Arahal R.D."/>
            <person name="Lucena T."/>
        </authorList>
    </citation>
    <scope>NUCLEOTIDE SEQUENCE [LARGE SCALE GENOMIC DNA]</scope>
</reference>
<sequence length="180" mass="20696">MEIVFVRHGTPDYTLADQRRMTQLEKDYAPLTRECIPFIRSQSEAAVFAGADLMISSPYTRALQTAEILNRSLGLELFVEHDLREWRADLAGGHIELSERDRRWHEYRAGLKHGRRIPDASYESAFDLKDRVLKVLQRYQHCTKVIVVAHLNVLESVCGYQEAGIGCGEYRIFSLHEVCS</sequence>
<organism evidence="1 2">
    <name type="scientific">Vibrio quintilis</name>
    <dbReference type="NCBI Taxonomy" id="1117707"/>
    <lineage>
        <taxon>Bacteria</taxon>
        <taxon>Pseudomonadati</taxon>
        <taxon>Pseudomonadota</taxon>
        <taxon>Gammaproteobacteria</taxon>
        <taxon>Vibrionales</taxon>
        <taxon>Vibrionaceae</taxon>
        <taxon>Vibrio</taxon>
    </lineage>
</organism>
<proteinExistence type="predicted"/>
<dbReference type="GO" id="GO:0016791">
    <property type="term" value="F:phosphatase activity"/>
    <property type="evidence" value="ECO:0007669"/>
    <property type="project" value="TreeGrafter"/>
</dbReference>
<name>A0A1M7YWM0_9VIBR</name>
<dbReference type="EMBL" id="FRFG01000031">
    <property type="protein sequence ID" value="SHO57079.1"/>
    <property type="molecule type" value="Genomic_DNA"/>
</dbReference>
<dbReference type="InterPro" id="IPR029033">
    <property type="entry name" value="His_PPase_superfam"/>
</dbReference>
<dbReference type="PANTHER" id="PTHR48100:SF59">
    <property type="entry name" value="ADENOSYLCOBALAMIN_ALPHA-RIBAZOLE PHOSPHATASE"/>
    <property type="match status" value="1"/>
</dbReference>
<dbReference type="PANTHER" id="PTHR48100">
    <property type="entry name" value="BROAD-SPECIFICITY PHOSPHATASE YOR283W-RELATED"/>
    <property type="match status" value="1"/>
</dbReference>
<dbReference type="Gene3D" id="3.40.50.1240">
    <property type="entry name" value="Phosphoglycerate mutase-like"/>
    <property type="match status" value="1"/>
</dbReference>
<evidence type="ECO:0000313" key="2">
    <source>
        <dbReference type="Proteomes" id="UP000184600"/>
    </source>
</evidence>
<gene>
    <name evidence="1" type="ORF">VQ7734_02848</name>
</gene>
<dbReference type="InterPro" id="IPR050275">
    <property type="entry name" value="PGM_Phosphatase"/>
</dbReference>
<accession>A0A1M7YWM0</accession>
<dbReference type="Pfam" id="PF00300">
    <property type="entry name" value="His_Phos_1"/>
    <property type="match status" value="1"/>
</dbReference>
<dbReference type="RefSeq" id="WP_073583655.1">
    <property type="nucleotide sequence ID" value="NZ_AP024898.1"/>
</dbReference>
<dbReference type="SUPFAM" id="SSF53254">
    <property type="entry name" value="Phosphoglycerate mutase-like"/>
    <property type="match status" value="1"/>
</dbReference>
<dbReference type="STRING" id="1117707.VQ7734_02848"/>
<evidence type="ECO:0000313" key="1">
    <source>
        <dbReference type="EMBL" id="SHO57079.1"/>
    </source>
</evidence>